<protein>
    <submittedName>
        <fullName evidence="1">Uncharacterized protein</fullName>
    </submittedName>
</protein>
<reference evidence="1" key="1">
    <citation type="submission" date="2015-03" db="EMBL/GenBank/DDBJ databases">
        <authorList>
            <person name="Xie B.-B."/>
            <person name="Rong J.-C."/>
            <person name="Qin Q.-L."/>
            <person name="Zhang Y.-Z."/>
        </authorList>
    </citation>
    <scope>NUCLEOTIDE SEQUENCE</scope>
    <source>
        <strain evidence="1">DSM 14585</strain>
    </source>
</reference>
<dbReference type="Proteomes" id="UP000217277">
    <property type="component" value="Chromosome I"/>
</dbReference>
<proteinExistence type="predicted"/>
<organism evidence="1 2">
    <name type="scientific">Pseudoalteromonas agarivorans DSM 14585</name>
    <dbReference type="NCBI Taxonomy" id="1312369"/>
    <lineage>
        <taxon>Bacteria</taxon>
        <taxon>Pseudomonadati</taxon>
        <taxon>Pseudomonadota</taxon>
        <taxon>Gammaproteobacteria</taxon>
        <taxon>Alteromonadales</taxon>
        <taxon>Pseudoalteromonadaceae</taxon>
        <taxon>Pseudoalteromonas</taxon>
    </lineage>
</organism>
<gene>
    <name evidence="1" type="ORF">PAGA_a0438</name>
</gene>
<dbReference type="EMBL" id="CP011011">
    <property type="protein sequence ID" value="ATC81004.1"/>
    <property type="molecule type" value="Genomic_DNA"/>
</dbReference>
<sequence>MFWLLAIFIIKLPRIVFYLSFYMFLLRSFIYLLCLAGVAFLIQLEGFDLQQNALYSEETLTEHMQDILTFLSCMLFFYASRIHSDLKIAALLLAALTAAMFVREFDTYLDIYVFDGAWQAIVYTLLGSVLLYLKAQRGFIYSSLKAYAQTPSYGICLSGLVTLLAFSRMMGKGEFWHSVMGEQYVRVVKNIIEEGIETLGYTLIFIAAIELVLFCQKHAKHTQVSITEQTA</sequence>
<accession>A0ACA8DSM7</accession>
<evidence type="ECO:0000313" key="2">
    <source>
        <dbReference type="Proteomes" id="UP000217277"/>
    </source>
</evidence>
<name>A0ACA8DSM7_9GAMM</name>
<evidence type="ECO:0000313" key="1">
    <source>
        <dbReference type="EMBL" id="ATC81004.1"/>
    </source>
</evidence>
<keyword evidence="2" id="KW-1185">Reference proteome</keyword>